<dbReference type="GO" id="GO:0000324">
    <property type="term" value="C:fungal-type vacuole"/>
    <property type="evidence" value="ECO:0007669"/>
    <property type="project" value="TreeGrafter"/>
</dbReference>
<evidence type="ECO:0000256" key="7">
    <source>
        <dbReference type="SAM" id="MobiDB-lite"/>
    </source>
</evidence>
<comment type="similarity">
    <text evidence="2">Belongs to the nucleobase:cation symporter-2 (NCS2) (TC 2.A.40) family.</text>
</comment>
<feature type="transmembrane region" description="Helical" evidence="8">
    <location>
        <begin position="266"/>
        <end position="286"/>
    </location>
</feature>
<sequence>PKERMDTSIHSLDGPDTIVPGSNPKKTVGQRVQGFVKKLTTKDGLIGDYDYRFLFRPELPFMKRDTRPAPFFGLNEKIPVLLAFILGLQHALAMLAGIVTPPVIMSSSLNLPSDLQQYLVSTSLIVCGILSMVQITRFHIYKTPLFIGSGVLSVMGVSFAIISVASGAFSQMYANGFCPVDKDGTKLPCPEAYGALLGTSACCALVEVLLSFVPPKTMQKIFPPIVTGPTVMLIGISLISSGFEGWAGGSGCTTGLCPSATAPRAMPWGSAEFIGLGFLVFVTILICERFGAPIMKSCSVVIGLLVGCIVAAACGYFDRSGIDAAPVASFIWVKTFPLTVYGPMVLPLLAVFIICACECIGDVTATCDVSRLEVEGEIFESRIQGAVLADGLNSILAALATMTPMTTFAQNNGVIALTRCANRTAGYCCCLLLIVAGIFAKFAAAIVAIPNPVMGGMTTFLFASVAISGQAIVSKAPFNRRNRFILTASMALGYGATLVPTWFSNVFGSTGNKNLEGFENAIELVLETGFAVTAFVAMLLNLIMPPEIEDISAVRQVPSPTTERDDEPDYQSKQA</sequence>
<evidence type="ECO:0000256" key="8">
    <source>
        <dbReference type="SAM" id="Phobius"/>
    </source>
</evidence>
<feature type="transmembrane region" description="Helical" evidence="8">
    <location>
        <begin position="524"/>
        <end position="543"/>
    </location>
</feature>
<feature type="transmembrane region" description="Helical" evidence="8">
    <location>
        <begin position="453"/>
        <end position="472"/>
    </location>
</feature>
<feature type="transmembrane region" description="Helical" evidence="8">
    <location>
        <begin position="484"/>
        <end position="504"/>
    </location>
</feature>
<proteinExistence type="inferred from homology"/>
<comment type="subcellular location">
    <subcellularLocation>
        <location evidence="1">Membrane</location>
        <topology evidence="1">Multi-pass membrane protein</topology>
    </subcellularLocation>
</comment>
<evidence type="ECO:0000313" key="9">
    <source>
        <dbReference type="EMBL" id="KKK19656.1"/>
    </source>
</evidence>
<dbReference type="AlphaFoldDB" id="A0A0F8V9I9"/>
<comment type="caution">
    <text evidence="9">The sequence shown here is derived from an EMBL/GenBank/DDBJ whole genome shotgun (WGS) entry which is preliminary data.</text>
</comment>
<dbReference type="EMBL" id="JZBS01002188">
    <property type="protein sequence ID" value="KKK19656.1"/>
    <property type="molecule type" value="Genomic_DNA"/>
</dbReference>
<evidence type="ECO:0000313" key="10">
    <source>
        <dbReference type="Proteomes" id="UP000034291"/>
    </source>
</evidence>
<evidence type="ECO:0000256" key="6">
    <source>
        <dbReference type="ARBA" id="ARBA00023136"/>
    </source>
</evidence>
<name>A0A0F8V9I9_9EURO</name>
<feature type="transmembrane region" description="Helical" evidence="8">
    <location>
        <begin position="115"/>
        <end position="133"/>
    </location>
</feature>
<feature type="transmembrane region" description="Helical" evidence="8">
    <location>
        <begin position="225"/>
        <end position="246"/>
    </location>
</feature>
<dbReference type="PROSITE" id="PS01116">
    <property type="entry name" value="XANTH_URACIL_PERMASE"/>
    <property type="match status" value="1"/>
</dbReference>
<keyword evidence="4 8" id="KW-0812">Transmembrane</keyword>
<feature type="transmembrane region" description="Helical" evidence="8">
    <location>
        <begin position="80"/>
        <end position="103"/>
    </location>
</feature>
<evidence type="ECO:0000256" key="3">
    <source>
        <dbReference type="ARBA" id="ARBA00022448"/>
    </source>
</evidence>
<feature type="transmembrane region" description="Helical" evidence="8">
    <location>
        <begin position="298"/>
        <end position="318"/>
    </location>
</feature>
<feature type="region of interest" description="Disordered" evidence="7">
    <location>
        <begin position="555"/>
        <end position="575"/>
    </location>
</feature>
<evidence type="ECO:0000256" key="2">
    <source>
        <dbReference type="ARBA" id="ARBA00008821"/>
    </source>
</evidence>
<keyword evidence="5 8" id="KW-1133">Transmembrane helix</keyword>
<evidence type="ECO:0000256" key="4">
    <source>
        <dbReference type="ARBA" id="ARBA00022692"/>
    </source>
</evidence>
<reference evidence="9 10" key="1">
    <citation type="submission" date="2015-02" db="EMBL/GenBank/DDBJ databases">
        <title>Draft Genome Sequences of Two Closely-Related Aflatoxigenic Aspergillus Species Obtained from the Cote d'Ivoire.</title>
        <authorList>
            <person name="Moore G.G."/>
            <person name="Beltz S.B."/>
            <person name="Mack B.M."/>
        </authorList>
    </citation>
    <scope>NUCLEOTIDE SEQUENCE [LARGE SCALE GENOMIC DNA]</scope>
    <source>
        <strain evidence="9 10">SRRC1468</strain>
    </source>
</reference>
<keyword evidence="6 8" id="KW-0472">Membrane</keyword>
<feature type="non-terminal residue" evidence="9">
    <location>
        <position position="1"/>
    </location>
</feature>
<dbReference type="STRING" id="308745.A0A0F8V9I9"/>
<dbReference type="GO" id="GO:0042907">
    <property type="term" value="F:xanthine transmembrane transporter activity"/>
    <property type="evidence" value="ECO:0007669"/>
    <property type="project" value="TreeGrafter"/>
</dbReference>
<organism evidence="9 10">
    <name type="scientific">Aspergillus rambellii</name>
    <dbReference type="NCBI Taxonomy" id="308745"/>
    <lineage>
        <taxon>Eukaryota</taxon>
        <taxon>Fungi</taxon>
        <taxon>Dikarya</taxon>
        <taxon>Ascomycota</taxon>
        <taxon>Pezizomycotina</taxon>
        <taxon>Eurotiomycetes</taxon>
        <taxon>Eurotiomycetidae</taxon>
        <taxon>Eurotiales</taxon>
        <taxon>Aspergillaceae</taxon>
        <taxon>Aspergillus</taxon>
        <taxon>Aspergillus subgen. Nidulantes</taxon>
    </lineage>
</organism>
<dbReference type="NCBIfam" id="TIGR00801">
    <property type="entry name" value="ncs2"/>
    <property type="match status" value="1"/>
</dbReference>
<dbReference type="OrthoDB" id="1641903at2759"/>
<feature type="region of interest" description="Disordered" evidence="7">
    <location>
        <begin position="1"/>
        <end position="24"/>
    </location>
</feature>
<dbReference type="InterPro" id="IPR006042">
    <property type="entry name" value="Xan_ur_permease"/>
</dbReference>
<feature type="transmembrane region" description="Helical" evidence="8">
    <location>
        <begin position="145"/>
        <end position="172"/>
    </location>
</feature>
<evidence type="ECO:0008006" key="11">
    <source>
        <dbReference type="Google" id="ProtNLM"/>
    </source>
</evidence>
<dbReference type="PANTHER" id="PTHR42810">
    <property type="entry name" value="PURINE PERMEASE C1399.01C-RELATED"/>
    <property type="match status" value="1"/>
</dbReference>
<feature type="transmembrane region" description="Helical" evidence="8">
    <location>
        <begin position="192"/>
        <end position="213"/>
    </location>
</feature>
<keyword evidence="3" id="KW-0813">Transport</keyword>
<evidence type="ECO:0000256" key="5">
    <source>
        <dbReference type="ARBA" id="ARBA00022989"/>
    </source>
</evidence>
<feature type="transmembrane region" description="Helical" evidence="8">
    <location>
        <begin position="425"/>
        <end position="447"/>
    </location>
</feature>
<accession>A0A0F8V9I9</accession>
<keyword evidence="10" id="KW-1185">Reference proteome</keyword>
<protein>
    <recommendedName>
        <fullName evidence="11">Purine permease</fullName>
    </recommendedName>
</protein>
<dbReference type="InterPro" id="IPR006043">
    <property type="entry name" value="NCS2"/>
</dbReference>
<gene>
    <name evidence="9" type="ORF">ARAM_001654</name>
</gene>
<dbReference type="PANTHER" id="PTHR42810:SF2">
    <property type="entry name" value="PURINE PERMEASE C1399.01C-RELATED"/>
    <property type="match status" value="1"/>
</dbReference>
<dbReference type="GO" id="GO:0005886">
    <property type="term" value="C:plasma membrane"/>
    <property type="evidence" value="ECO:0007669"/>
    <property type="project" value="TreeGrafter"/>
</dbReference>
<dbReference type="Pfam" id="PF00860">
    <property type="entry name" value="Xan_ur_permease"/>
    <property type="match status" value="1"/>
</dbReference>
<dbReference type="Proteomes" id="UP000034291">
    <property type="component" value="Unassembled WGS sequence"/>
</dbReference>
<feature type="transmembrane region" description="Helical" evidence="8">
    <location>
        <begin position="338"/>
        <end position="361"/>
    </location>
</feature>
<evidence type="ECO:0000256" key="1">
    <source>
        <dbReference type="ARBA" id="ARBA00004141"/>
    </source>
</evidence>